<name>A0A657PZY1_9GAMM</name>
<keyword evidence="4" id="KW-1185">Reference proteome</keyword>
<sequence>MTDQSISATVKNLESAFAGESMANRKYLYFARRCRELGADDVAEVFEETARQETAHAFGHLELLYPPQTLSVEKMLQMAIEGEVYEYTEMYPAFRHTALEEQNQAAVEEMDEQIAESREHAETFFRVLEQAARRFQALAGVEQRHANRYRDALNRVENS</sequence>
<gene>
    <name evidence="2" type="ORF">B0D84_04555</name>
    <name evidence="3" type="ORF">C3L24_12825</name>
</gene>
<dbReference type="PROSITE" id="PS50905">
    <property type="entry name" value="FERRITIN_LIKE"/>
    <property type="match status" value="1"/>
</dbReference>
<dbReference type="CDD" id="cd01041">
    <property type="entry name" value="Rubrerythrin"/>
    <property type="match status" value="1"/>
</dbReference>
<dbReference type="PANTHER" id="PTHR33746">
    <property type="entry name" value="RUBRERYTHRIN"/>
    <property type="match status" value="1"/>
</dbReference>
<dbReference type="InterPro" id="IPR003251">
    <property type="entry name" value="Rr_diiron-bd_dom"/>
</dbReference>
<reference evidence="3 5" key="2">
    <citation type="submission" date="2018-01" db="EMBL/GenBank/DDBJ databases">
        <title>Novel co-symbiosis in the lucinid bivalve Phacoides pectinatus.</title>
        <authorList>
            <person name="Lim S.J."/>
            <person name="Davis B.G."/>
            <person name="Gill D.E."/>
            <person name="Engel A.S."/>
            <person name="Anderson L.C."/>
            <person name="Campbell B.J."/>
        </authorList>
    </citation>
    <scope>NUCLEOTIDE SEQUENCE [LARGE SCALE GENOMIC DNA]</scope>
    <source>
        <strain evidence="3">N3_P5</strain>
    </source>
</reference>
<dbReference type="Gene3D" id="1.20.1260.10">
    <property type="match status" value="1"/>
</dbReference>
<protein>
    <submittedName>
        <fullName evidence="2">Rubrerythrin</fullName>
    </submittedName>
</protein>
<dbReference type="EMBL" id="MUIE01000292">
    <property type="protein sequence ID" value="OQX33484.1"/>
    <property type="molecule type" value="Genomic_DNA"/>
</dbReference>
<organism evidence="2 4">
    <name type="scientific">Candidatus Sedimenticola endophacoides</name>
    <dbReference type="NCBI Taxonomy" id="2548426"/>
    <lineage>
        <taxon>Bacteria</taxon>
        <taxon>Pseudomonadati</taxon>
        <taxon>Pseudomonadota</taxon>
        <taxon>Gammaproteobacteria</taxon>
        <taxon>Chromatiales</taxon>
        <taxon>Sedimenticolaceae</taxon>
        <taxon>Sedimenticola</taxon>
    </lineage>
</organism>
<comment type="caution">
    <text evidence="2">The sequence shown here is derived from an EMBL/GenBank/DDBJ whole genome shotgun (WGS) entry which is preliminary data.</text>
</comment>
<reference evidence="2 4" key="1">
    <citation type="submission" date="2017-02" db="EMBL/GenBank/DDBJ databases">
        <title>Novel co-symbiosis in the unique lucinid bivalve Phacoides pectinatus.</title>
        <authorList>
            <person name="Lim S.J."/>
            <person name="Davis B.G."/>
            <person name="Gill D.E."/>
            <person name="Engel A.S."/>
            <person name="Anderson L.C."/>
            <person name="Campbell B.J."/>
        </authorList>
    </citation>
    <scope>NUCLEOTIDE SEQUENCE [LARGE SCALE GENOMIC DNA]</scope>
    <source>
        <strain evidence="2">LUC13016_P6</strain>
    </source>
</reference>
<accession>A0A657PZY1</accession>
<dbReference type="GO" id="GO:0016491">
    <property type="term" value="F:oxidoreductase activity"/>
    <property type="evidence" value="ECO:0007669"/>
    <property type="project" value="InterPro"/>
</dbReference>
<dbReference type="Pfam" id="PF02915">
    <property type="entry name" value="Rubrerythrin"/>
    <property type="match status" value="1"/>
</dbReference>
<evidence type="ECO:0000313" key="3">
    <source>
        <dbReference type="EMBL" id="PUD98418.1"/>
    </source>
</evidence>
<dbReference type="Proteomes" id="UP000250928">
    <property type="component" value="Unassembled WGS sequence"/>
</dbReference>
<evidence type="ECO:0000313" key="5">
    <source>
        <dbReference type="Proteomes" id="UP000250928"/>
    </source>
</evidence>
<dbReference type="GO" id="GO:0046872">
    <property type="term" value="F:metal ion binding"/>
    <property type="evidence" value="ECO:0007669"/>
    <property type="project" value="InterPro"/>
</dbReference>
<dbReference type="EMBL" id="PQCO01000307">
    <property type="protein sequence ID" value="PUD98418.1"/>
    <property type="molecule type" value="Genomic_DNA"/>
</dbReference>
<dbReference type="InterPro" id="IPR012347">
    <property type="entry name" value="Ferritin-like"/>
</dbReference>
<dbReference type="InterPro" id="IPR009078">
    <property type="entry name" value="Ferritin-like_SF"/>
</dbReference>
<dbReference type="InterPro" id="IPR052753">
    <property type="entry name" value="Rbr2/Nigerythrin"/>
</dbReference>
<evidence type="ECO:0000313" key="4">
    <source>
        <dbReference type="Proteomes" id="UP000243361"/>
    </source>
</evidence>
<evidence type="ECO:0000313" key="2">
    <source>
        <dbReference type="EMBL" id="OQX33484.1"/>
    </source>
</evidence>
<proteinExistence type="predicted"/>
<dbReference type="Proteomes" id="UP000243361">
    <property type="component" value="Unassembled WGS sequence"/>
</dbReference>
<feature type="domain" description="Ferritin-like diiron" evidence="1">
    <location>
        <begin position="3"/>
        <end position="135"/>
    </location>
</feature>
<evidence type="ECO:0000259" key="1">
    <source>
        <dbReference type="PROSITE" id="PS50905"/>
    </source>
</evidence>
<dbReference type="PANTHER" id="PTHR33746:SF4">
    <property type="entry name" value="RUBRERYTHRIN"/>
    <property type="match status" value="1"/>
</dbReference>
<dbReference type="InterPro" id="IPR009040">
    <property type="entry name" value="Ferritin-like_diiron"/>
</dbReference>
<dbReference type="SUPFAM" id="SSF47240">
    <property type="entry name" value="Ferritin-like"/>
    <property type="match status" value="1"/>
</dbReference>
<dbReference type="AlphaFoldDB" id="A0A657PZY1"/>